<dbReference type="Proteomes" id="UP000095003">
    <property type="component" value="Unassembled WGS sequence"/>
</dbReference>
<evidence type="ECO:0000256" key="1">
    <source>
        <dbReference type="SAM" id="MobiDB-lite"/>
    </source>
</evidence>
<proteinExistence type="predicted"/>
<evidence type="ECO:0000313" key="4">
    <source>
        <dbReference type="Proteomes" id="UP000095003"/>
    </source>
</evidence>
<evidence type="ECO:0000256" key="2">
    <source>
        <dbReference type="SAM" id="Phobius"/>
    </source>
</evidence>
<dbReference type="PATRIC" id="fig|1432052.3.peg.6437"/>
<feature type="region of interest" description="Disordered" evidence="1">
    <location>
        <begin position="37"/>
        <end position="74"/>
    </location>
</feature>
<feature type="region of interest" description="Disordered" evidence="1">
    <location>
        <begin position="95"/>
        <end position="188"/>
    </location>
</feature>
<keyword evidence="2" id="KW-1133">Transmembrane helix</keyword>
<gene>
    <name evidence="3" type="ORF">BEH84_05826</name>
</gene>
<accession>A0A1E3A7M8</accession>
<dbReference type="InterPro" id="IPR046680">
    <property type="entry name" value="DUF6550"/>
</dbReference>
<dbReference type="AlphaFoldDB" id="A0A1E3A7M8"/>
<keyword evidence="2" id="KW-0472">Membrane</keyword>
<protein>
    <submittedName>
        <fullName evidence="3">Uncharacterized protein</fullName>
    </submittedName>
</protein>
<dbReference type="EMBL" id="MCGI01000007">
    <property type="protein sequence ID" value="ODM04763.1"/>
    <property type="molecule type" value="Genomic_DNA"/>
</dbReference>
<sequence length="188" mass="19772">MKNFFKSKGFIVTSLAVLCITILGVCWYAGQDKSDPFLPDESPPASTESTWSENNSQTDGSNGADAYVSPQPTAPVEEYPKVVEESENEVVIDFTNTEPSAAEATPHPAPEGKTIMEDPGPAHEVNRNPEVTAPSTEAPADTEPAPGSGNGNGAVYDPVFGWVVPGEVSQSTIDSDGDPNKMVGNMGD</sequence>
<comment type="caution">
    <text evidence="3">The sequence shown here is derived from an EMBL/GenBank/DDBJ whole genome shotgun (WGS) entry which is preliminary data.</text>
</comment>
<feature type="compositionally biased region" description="Basic and acidic residues" evidence="1">
    <location>
        <begin position="114"/>
        <end position="127"/>
    </location>
</feature>
<reference evidence="3 4" key="1">
    <citation type="submission" date="2016-07" db="EMBL/GenBank/DDBJ databases">
        <title>Characterization of isolates of Eisenbergiella tayi derived from blood cultures, using whole genome sequencing.</title>
        <authorList>
            <person name="Burdz T."/>
            <person name="Wiebe D."/>
            <person name="Huynh C."/>
            <person name="Bernard K."/>
        </authorList>
    </citation>
    <scope>NUCLEOTIDE SEQUENCE [LARGE SCALE GENOMIC DNA]</scope>
    <source>
        <strain evidence="3 4">NML 120489</strain>
    </source>
</reference>
<keyword evidence="2" id="KW-0812">Transmembrane</keyword>
<name>A0A1E3A7M8_9FIRM</name>
<dbReference type="RefSeq" id="WP_069159243.1">
    <property type="nucleotide sequence ID" value="NZ_JBKXXQ010000016.1"/>
</dbReference>
<feature type="transmembrane region" description="Helical" evidence="2">
    <location>
        <begin position="9"/>
        <end position="30"/>
    </location>
</feature>
<feature type="compositionally biased region" description="Polar residues" evidence="1">
    <location>
        <begin position="44"/>
        <end position="61"/>
    </location>
</feature>
<dbReference type="Pfam" id="PF20187">
    <property type="entry name" value="DUF6550"/>
    <property type="match status" value="1"/>
</dbReference>
<evidence type="ECO:0000313" key="3">
    <source>
        <dbReference type="EMBL" id="ODM04763.1"/>
    </source>
</evidence>
<organism evidence="3 4">
    <name type="scientific">Eisenbergiella tayi</name>
    <dbReference type="NCBI Taxonomy" id="1432052"/>
    <lineage>
        <taxon>Bacteria</taxon>
        <taxon>Bacillati</taxon>
        <taxon>Bacillota</taxon>
        <taxon>Clostridia</taxon>
        <taxon>Lachnospirales</taxon>
        <taxon>Lachnospiraceae</taxon>
        <taxon>Eisenbergiella</taxon>
    </lineage>
</organism>